<feature type="transmembrane region" description="Helical" evidence="1">
    <location>
        <begin position="103"/>
        <end position="123"/>
    </location>
</feature>
<feature type="transmembrane region" description="Helical" evidence="1">
    <location>
        <begin position="5"/>
        <end position="24"/>
    </location>
</feature>
<evidence type="ECO:0000256" key="1">
    <source>
        <dbReference type="SAM" id="Phobius"/>
    </source>
</evidence>
<reference evidence="3" key="1">
    <citation type="journal article" date="2019" name="Int. J. Syst. Evol. Microbiol.">
        <title>The Global Catalogue of Microorganisms (GCM) 10K type strain sequencing project: providing services to taxonomists for standard genome sequencing and annotation.</title>
        <authorList>
            <consortium name="The Broad Institute Genomics Platform"/>
            <consortium name="The Broad Institute Genome Sequencing Center for Infectious Disease"/>
            <person name="Wu L."/>
            <person name="Ma J."/>
        </authorList>
    </citation>
    <scope>NUCLEOTIDE SEQUENCE [LARGE SCALE GENOMIC DNA]</scope>
    <source>
        <strain evidence="3">CCUG 56331</strain>
    </source>
</reference>
<feature type="transmembrane region" description="Helical" evidence="1">
    <location>
        <begin position="129"/>
        <end position="148"/>
    </location>
</feature>
<dbReference type="InterPro" id="IPR025440">
    <property type="entry name" value="DUF4306"/>
</dbReference>
<proteinExistence type="predicted"/>
<dbReference type="RefSeq" id="WP_390309996.1">
    <property type="nucleotide sequence ID" value="NZ_JBHSNQ010000171.1"/>
</dbReference>
<dbReference type="Proteomes" id="UP001595978">
    <property type="component" value="Unassembled WGS sequence"/>
</dbReference>
<feature type="transmembrane region" description="Helical" evidence="1">
    <location>
        <begin position="71"/>
        <end position="91"/>
    </location>
</feature>
<dbReference type="Pfam" id="PF14154">
    <property type="entry name" value="DUF4306"/>
    <property type="match status" value="1"/>
</dbReference>
<keyword evidence="1" id="KW-0812">Transmembrane</keyword>
<sequence>MGKYGLQMIIGMALFVLSTFFAWYEGSEIVENPFEWKYSTPFTHLMMQEITDGRNINQLDYFVYALKFRPLFPAMMIVSFIYILSVAGIVLTKKKSNWAKCYWGSLGLILLFFSIVVSDSFTVGDSPFFWIPLITGLFFMAASLLQWVRKMKQQNMEITKVI</sequence>
<name>A0ABW0RCT2_9BACL</name>
<evidence type="ECO:0000313" key="3">
    <source>
        <dbReference type="Proteomes" id="UP001595978"/>
    </source>
</evidence>
<organism evidence="2 3">
    <name type="scientific">Ureibacillus suwonensis</name>
    <dbReference type="NCBI Taxonomy" id="313007"/>
    <lineage>
        <taxon>Bacteria</taxon>
        <taxon>Bacillati</taxon>
        <taxon>Bacillota</taxon>
        <taxon>Bacilli</taxon>
        <taxon>Bacillales</taxon>
        <taxon>Caryophanaceae</taxon>
        <taxon>Ureibacillus</taxon>
    </lineage>
</organism>
<evidence type="ECO:0000313" key="2">
    <source>
        <dbReference type="EMBL" id="MFC5542592.1"/>
    </source>
</evidence>
<comment type="caution">
    <text evidence="2">The sequence shown here is derived from an EMBL/GenBank/DDBJ whole genome shotgun (WGS) entry which is preliminary data.</text>
</comment>
<keyword evidence="3" id="KW-1185">Reference proteome</keyword>
<protein>
    <submittedName>
        <fullName evidence="2">YjdJ family protein</fullName>
    </submittedName>
</protein>
<dbReference type="EMBL" id="JBHSNQ010000171">
    <property type="protein sequence ID" value="MFC5542592.1"/>
    <property type="molecule type" value="Genomic_DNA"/>
</dbReference>
<keyword evidence="1" id="KW-1133">Transmembrane helix</keyword>
<keyword evidence="1" id="KW-0472">Membrane</keyword>
<accession>A0ABW0RCT2</accession>
<gene>
    <name evidence="2" type="ORF">ACFPOH_12840</name>
</gene>